<reference evidence="2" key="1">
    <citation type="submission" date="2021-01" db="EMBL/GenBank/DDBJ databases">
        <authorList>
            <person name="Corre E."/>
            <person name="Pelletier E."/>
            <person name="Niang G."/>
            <person name="Scheremetjew M."/>
            <person name="Finn R."/>
            <person name="Kale V."/>
            <person name="Holt S."/>
            <person name="Cochrane G."/>
            <person name="Meng A."/>
            <person name="Brown T."/>
            <person name="Cohen L."/>
        </authorList>
    </citation>
    <scope>NUCLEOTIDE SEQUENCE</scope>
    <source>
        <strain evidence="2">308</strain>
    </source>
</reference>
<accession>A0A7S1FYG9</accession>
<evidence type="ECO:0000256" key="1">
    <source>
        <dbReference type="SAM" id="MobiDB-lite"/>
    </source>
</evidence>
<organism evidence="2">
    <name type="scientific">Corethron hystrix</name>
    <dbReference type="NCBI Taxonomy" id="216773"/>
    <lineage>
        <taxon>Eukaryota</taxon>
        <taxon>Sar</taxon>
        <taxon>Stramenopiles</taxon>
        <taxon>Ochrophyta</taxon>
        <taxon>Bacillariophyta</taxon>
        <taxon>Coscinodiscophyceae</taxon>
        <taxon>Corethrophycidae</taxon>
        <taxon>Corethrales</taxon>
        <taxon>Corethraceae</taxon>
        <taxon>Corethron</taxon>
    </lineage>
</organism>
<sequence length="188" mass="19634">MSERTLSGTSRSSSDAPSFGGTPSRSSRLDVASLLPDMHPAVAARIAQGWALVPGRPGYMRPPGAAPGSSAEQYVPEAGPRGPNDRSSGNPEQGYDTPPRHGGVPDNISFTQTAENDAAGQGCAEYLAPPGVNDVALEEIFLRLEAAKSKLQECTTDDIAKQIETVELIDRLAGAAISLQKLAPPPML</sequence>
<gene>
    <name evidence="2" type="ORF">CHYS00102_LOCUS23495</name>
</gene>
<dbReference type="AlphaFoldDB" id="A0A7S1FYG9"/>
<name>A0A7S1FYG9_9STRA</name>
<feature type="region of interest" description="Disordered" evidence="1">
    <location>
        <begin position="53"/>
        <end position="110"/>
    </location>
</feature>
<proteinExistence type="predicted"/>
<evidence type="ECO:0000313" key="2">
    <source>
        <dbReference type="EMBL" id="CAD8896281.1"/>
    </source>
</evidence>
<dbReference type="EMBL" id="HBFR01032347">
    <property type="protein sequence ID" value="CAD8896281.1"/>
    <property type="molecule type" value="Transcribed_RNA"/>
</dbReference>
<protein>
    <submittedName>
        <fullName evidence="2">Uncharacterized protein</fullName>
    </submittedName>
</protein>
<feature type="region of interest" description="Disordered" evidence="1">
    <location>
        <begin position="1"/>
        <end position="31"/>
    </location>
</feature>
<feature type="compositionally biased region" description="Polar residues" evidence="1">
    <location>
        <begin position="1"/>
        <end position="26"/>
    </location>
</feature>